<accession>A0ABM8YT48</accession>
<evidence type="ECO:0000259" key="2">
    <source>
        <dbReference type="SMART" id="SM00387"/>
    </source>
</evidence>
<dbReference type="PANTHER" id="PTHR40448">
    <property type="entry name" value="TWO-COMPONENT SENSOR HISTIDINE KINASE"/>
    <property type="match status" value="1"/>
</dbReference>
<keyword evidence="1" id="KW-0472">Membrane</keyword>
<gene>
    <name evidence="3" type="ORF">BACCIP111883_03896</name>
</gene>
<comment type="caution">
    <text evidence="3">The sequence shown here is derived from an EMBL/GenBank/DDBJ whole genome shotgun (WGS) entry which is preliminary data.</text>
</comment>
<dbReference type="Pfam" id="PF02518">
    <property type="entry name" value="HATPase_c"/>
    <property type="match status" value="1"/>
</dbReference>
<evidence type="ECO:0000313" key="4">
    <source>
        <dbReference type="Proteomes" id="UP000789833"/>
    </source>
</evidence>
<feature type="transmembrane region" description="Helical" evidence="1">
    <location>
        <begin position="176"/>
        <end position="198"/>
    </location>
</feature>
<feature type="domain" description="Histidine kinase/HSP90-like ATPase" evidence="2">
    <location>
        <begin position="313"/>
        <end position="417"/>
    </location>
</feature>
<dbReference type="RefSeq" id="WP_230504237.1">
    <property type="nucleotide sequence ID" value="NZ_CAKJTJ010000035.1"/>
</dbReference>
<dbReference type="Proteomes" id="UP000789833">
    <property type="component" value="Unassembled WGS sequence"/>
</dbReference>
<organism evidence="3 4">
    <name type="scientific">Sutcliffiella rhizosphaerae</name>
    <dbReference type="NCBI Taxonomy" id="2880967"/>
    <lineage>
        <taxon>Bacteria</taxon>
        <taxon>Bacillati</taxon>
        <taxon>Bacillota</taxon>
        <taxon>Bacilli</taxon>
        <taxon>Bacillales</taxon>
        <taxon>Bacillaceae</taxon>
        <taxon>Sutcliffiella</taxon>
    </lineage>
</organism>
<protein>
    <recommendedName>
        <fullName evidence="2">Histidine kinase/HSP90-like ATPase domain-containing protein</fullName>
    </recommendedName>
</protein>
<dbReference type="Gene3D" id="3.30.565.10">
    <property type="entry name" value="Histidine kinase-like ATPase, C-terminal domain"/>
    <property type="match status" value="1"/>
</dbReference>
<name>A0ABM8YT48_9BACI</name>
<feature type="transmembrane region" description="Helical" evidence="1">
    <location>
        <begin position="120"/>
        <end position="141"/>
    </location>
</feature>
<reference evidence="3 4" key="1">
    <citation type="submission" date="2021-10" db="EMBL/GenBank/DDBJ databases">
        <authorList>
            <person name="Criscuolo A."/>
        </authorList>
    </citation>
    <scope>NUCLEOTIDE SEQUENCE [LARGE SCALE GENOMIC DNA]</scope>
    <source>
        <strain evidence="4">CIP 111883</strain>
    </source>
</reference>
<dbReference type="PANTHER" id="PTHR40448:SF1">
    <property type="entry name" value="TWO-COMPONENT SENSOR HISTIDINE KINASE"/>
    <property type="match status" value="1"/>
</dbReference>
<evidence type="ECO:0000313" key="3">
    <source>
        <dbReference type="EMBL" id="CAG9623100.1"/>
    </source>
</evidence>
<keyword evidence="1" id="KW-0812">Transmembrane</keyword>
<dbReference type="InterPro" id="IPR036890">
    <property type="entry name" value="HATPase_C_sf"/>
</dbReference>
<dbReference type="InterPro" id="IPR003594">
    <property type="entry name" value="HATPase_dom"/>
</dbReference>
<feature type="transmembrane region" description="Helical" evidence="1">
    <location>
        <begin position="153"/>
        <end position="170"/>
    </location>
</feature>
<keyword evidence="4" id="KW-1185">Reference proteome</keyword>
<keyword evidence="1" id="KW-1133">Transmembrane helix</keyword>
<sequence>MNVLLDILALWMITCLFFREAFKIKWTHVLWIGVISSFCLLSESNEQGLIMTLKGLGVLPVMHIHSLIGFCFLTLVANSYLFKRSHLTIFLMTMLSLMVWMMIRIQAVLLTLFLPLDSSWNHLISVAIAIGVVFFITRYLTYTHFEQMTLMQQLILGIFFLALMSVYIFQTNELTLIGSWLLLFGSVIVFILISWLFFEQKKQQALKARIIAMEEYVPIIDELVFEVRARQHEFSNKMLAITSILETTHTLEEAKHEITRYTGDLKLQSHQQQLLTMDHKVVAGFLYTKVKRAEQMGIHVVIENSLSVHNMPCEDVDLIEVLGILLDNAFEASQSEDTVYVTLKKEKDQFVIEVSNPSPYISIEQFRKMFEIGFSTKKGVRGFGLHNVQKIAKQYKAHLLLKNEQKKTNYVTIGLLF</sequence>
<evidence type="ECO:0000256" key="1">
    <source>
        <dbReference type="SAM" id="Phobius"/>
    </source>
</evidence>
<dbReference type="SMART" id="SM00387">
    <property type="entry name" value="HATPase_c"/>
    <property type="match status" value="1"/>
</dbReference>
<proteinExistence type="predicted"/>
<dbReference type="SUPFAM" id="SSF55874">
    <property type="entry name" value="ATPase domain of HSP90 chaperone/DNA topoisomerase II/histidine kinase"/>
    <property type="match status" value="1"/>
</dbReference>
<feature type="transmembrane region" description="Helical" evidence="1">
    <location>
        <begin position="89"/>
        <end position="114"/>
    </location>
</feature>
<feature type="transmembrane region" description="Helical" evidence="1">
    <location>
        <begin position="61"/>
        <end position="82"/>
    </location>
</feature>
<dbReference type="EMBL" id="CAKJTJ010000035">
    <property type="protein sequence ID" value="CAG9623100.1"/>
    <property type="molecule type" value="Genomic_DNA"/>
</dbReference>